<proteinExistence type="predicted"/>
<evidence type="ECO:0000313" key="1">
    <source>
        <dbReference type="EMBL" id="KAK3248450.1"/>
    </source>
</evidence>
<gene>
    <name evidence="1" type="ORF">CYMTET_42086</name>
</gene>
<accession>A0AAE0C6I5</accession>
<protein>
    <submittedName>
        <fullName evidence="1">Uncharacterized protein</fullName>
    </submittedName>
</protein>
<sequence>VMIDDGSGAMEMEDTMVDVYAVHPQLQVGDMVTEVVGVMDFGYGSYEVEPRSAADVGGTSIMEIQAAVNGTEGECASFGSPYEGMAVNVSGVVTGVMYSGFFLQETGAVHAGIYVYLNAGTQRDAYGAGGYMPELGMTFWVSGTVLEYSGLSELYPVTDAVNVTVGTAHVTALQVSTGMYGSGCTAEMESYEGVLVEVRGAVASGYNNSDAGYAHFYVNDGGGAVKVVDFLGYDAWSSMMLEEGSELMSLMGVVHWMENEFVLTPRNADDVKVVPGSSPPPVEIKSYSIAEIQTVQSGIDGNCSSFASPVEGELVSTSGVVTVVQDGYMYFIEDYDGGAYSGVKIGSVIGTRVHAEGLRIPEPMNVTPGMFNHSAGCTAAAEMYEGVLTRFSGVKIESLRDEHGQVMLNDGSGAMEMEDTMVDIYAVHPQLQVGDMVTEVVGVMDFGYGSYEVEPRSAADVGGTSIMEIQAAVNGTEGECASFGSPYEGMAVNIVRSAGPDRQEAP</sequence>
<dbReference type="PANTHER" id="PTHR42834">
    <property type="entry name" value="ENDONUCLEASE/EXONUCLEASE/PHOSPHATASE FAMILY PROTEIN (AFU_ORTHOLOGUE AFUA_3G09210)"/>
    <property type="match status" value="1"/>
</dbReference>
<dbReference type="EMBL" id="LGRX02028078">
    <property type="protein sequence ID" value="KAK3248450.1"/>
    <property type="molecule type" value="Genomic_DNA"/>
</dbReference>
<keyword evidence="2" id="KW-1185">Reference proteome</keyword>
<dbReference type="PANTHER" id="PTHR42834:SF1">
    <property type="entry name" value="ENDONUCLEASE_EXONUCLEASE_PHOSPHATASE FAMILY PROTEIN (AFU_ORTHOLOGUE AFUA_3G09210)"/>
    <property type="match status" value="1"/>
</dbReference>
<dbReference type="AlphaFoldDB" id="A0AAE0C6I5"/>
<reference evidence="1 2" key="1">
    <citation type="journal article" date="2015" name="Genome Biol. Evol.">
        <title>Comparative Genomics of a Bacterivorous Green Alga Reveals Evolutionary Causalities and Consequences of Phago-Mixotrophic Mode of Nutrition.</title>
        <authorList>
            <person name="Burns J.A."/>
            <person name="Paasch A."/>
            <person name="Narechania A."/>
            <person name="Kim E."/>
        </authorList>
    </citation>
    <scope>NUCLEOTIDE SEQUENCE [LARGE SCALE GENOMIC DNA]</scope>
    <source>
        <strain evidence="1 2">PLY_AMNH</strain>
    </source>
</reference>
<feature type="non-terminal residue" evidence="1">
    <location>
        <position position="1"/>
    </location>
</feature>
<name>A0AAE0C6I5_9CHLO</name>
<evidence type="ECO:0000313" key="2">
    <source>
        <dbReference type="Proteomes" id="UP001190700"/>
    </source>
</evidence>
<comment type="caution">
    <text evidence="1">The sequence shown here is derived from an EMBL/GenBank/DDBJ whole genome shotgun (WGS) entry which is preliminary data.</text>
</comment>
<organism evidence="1 2">
    <name type="scientific">Cymbomonas tetramitiformis</name>
    <dbReference type="NCBI Taxonomy" id="36881"/>
    <lineage>
        <taxon>Eukaryota</taxon>
        <taxon>Viridiplantae</taxon>
        <taxon>Chlorophyta</taxon>
        <taxon>Pyramimonadophyceae</taxon>
        <taxon>Pyramimonadales</taxon>
        <taxon>Pyramimonadaceae</taxon>
        <taxon>Cymbomonas</taxon>
    </lineage>
</organism>
<dbReference type="Proteomes" id="UP001190700">
    <property type="component" value="Unassembled WGS sequence"/>
</dbReference>